<keyword evidence="3" id="KW-0285">Flavoprotein</keyword>
<dbReference type="SUPFAM" id="SSF51905">
    <property type="entry name" value="FAD/NAD(P)-binding domain"/>
    <property type="match status" value="1"/>
</dbReference>
<evidence type="ECO:0008006" key="11">
    <source>
        <dbReference type="Google" id="ProtNLM"/>
    </source>
</evidence>
<name>G9NBX9_HYPVG</name>
<accession>G9NBX9</accession>
<dbReference type="PANTHER" id="PTHR11552">
    <property type="entry name" value="GLUCOSE-METHANOL-CHOLINE GMC OXIDOREDUCTASE"/>
    <property type="match status" value="1"/>
</dbReference>
<dbReference type="InParanoid" id="G9NBX9"/>
<feature type="binding site" evidence="6">
    <location>
        <begin position="504"/>
        <end position="505"/>
    </location>
    <ligand>
        <name>FAD</name>
        <dbReference type="ChEBI" id="CHEBI:57692"/>
    </ligand>
</feature>
<dbReference type="InterPro" id="IPR036188">
    <property type="entry name" value="FAD/NAD-bd_sf"/>
</dbReference>
<gene>
    <name evidence="9" type="ORF">TRIVIDRAFT_196126</name>
</gene>
<dbReference type="SUPFAM" id="SSF54373">
    <property type="entry name" value="FAD-linked reductases, C-terminal domain"/>
    <property type="match status" value="1"/>
</dbReference>
<dbReference type="InterPro" id="IPR007867">
    <property type="entry name" value="GMC_OxRtase_C"/>
</dbReference>
<dbReference type="Gene3D" id="3.50.50.60">
    <property type="entry name" value="FAD/NAD(P)-binding domain"/>
    <property type="match status" value="2"/>
</dbReference>
<dbReference type="Proteomes" id="UP000007115">
    <property type="component" value="Unassembled WGS sequence"/>
</dbReference>
<evidence type="ECO:0000313" key="10">
    <source>
        <dbReference type="Proteomes" id="UP000007115"/>
    </source>
</evidence>
<comment type="caution">
    <text evidence="9">The sequence shown here is derived from an EMBL/GenBank/DDBJ whole genome shotgun (WGS) entry which is preliminary data.</text>
</comment>
<comment type="cofactor">
    <cofactor evidence="1 6">
        <name>FAD</name>
        <dbReference type="ChEBI" id="CHEBI:57692"/>
    </cofactor>
</comment>
<dbReference type="GO" id="GO:0016614">
    <property type="term" value="F:oxidoreductase activity, acting on CH-OH group of donors"/>
    <property type="evidence" value="ECO:0007669"/>
    <property type="project" value="InterPro"/>
</dbReference>
<keyword evidence="5" id="KW-0560">Oxidoreductase</keyword>
<evidence type="ECO:0000259" key="7">
    <source>
        <dbReference type="Pfam" id="PF00732"/>
    </source>
</evidence>
<sequence length="573" mass="62682">MSSKVSHEEVVSKIHHFVIVGGGTAGLALATRLSENPKFNILVLEAGENRLGDHKIDIPALMAQLYEDSEYDWSFKSTKQHALNNRVVAQPRGKVLGGSSAINFMMVAYPSAQDIDNWEKLGNPGWNWASLLPYYRKSETFNQPLAETKAFLGADVFNHEIYGKDGPIKLTVPHCTSQVDAAWTTTLRNLGLGAKQDPREGQTLGGYAVLKFIDQSAQRSYAASAYYAPNASQLKTTVITGAHVVNRIILEAVEGDKIRAAAVSFMLLEISGIGGFRVLSNAGIKVVVDNPNVGENMQDHPLVPLTYEAQDGLPTAETIQQPGVLAWAMAEWQSGPDGDRVNKLLRLSATRSTLKQIHFKILDELLADEKEADIQINFAPAGFNPYIGESMAGLFPHTDSGNYLGSVAVVTHPFSRGSTHKISSDPKMHPIIDPRYLSDEVDFEMMVDGLLFIQKIVETAPMADIVKTNEDGNGKRIQPGYKITRPLDRAAAESLVRQATVSSWHLIGTCSMMPRNAGGVVDHQLKVYGVERLRVVDASVIPLHVRGNIASSVYAIAERAADMIKEEWQIDTA</sequence>
<dbReference type="OMA" id="WTHASQQ"/>
<protein>
    <recommendedName>
        <fullName evidence="11">Glucose-methanol-choline oxidoreductase N-terminal domain-containing protein</fullName>
    </recommendedName>
</protein>
<dbReference type="OrthoDB" id="269227at2759"/>
<dbReference type="EMBL" id="ABDF02000091">
    <property type="protein sequence ID" value="EHK16332.1"/>
    <property type="molecule type" value="Genomic_DNA"/>
</dbReference>
<evidence type="ECO:0000256" key="6">
    <source>
        <dbReference type="PIRSR" id="PIRSR000137-2"/>
    </source>
</evidence>
<feature type="domain" description="Glucose-methanol-choline oxidoreductase N-terminal" evidence="7">
    <location>
        <begin position="17"/>
        <end position="265"/>
    </location>
</feature>
<feature type="binding site" evidence="6">
    <location>
        <position position="95"/>
    </location>
    <ligand>
        <name>FAD</name>
        <dbReference type="ChEBI" id="CHEBI:57692"/>
    </ligand>
</feature>
<dbReference type="RefSeq" id="XP_013950525.1">
    <property type="nucleotide sequence ID" value="XM_014095050.1"/>
</dbReference>
<dbReference type="eggNOG" id="KOG1238">
    <property type="taxonomic scope" value="Eukaryota"/>
</dbReference>
<proteinExistence type="inferred from homology"/>
<evidence type="ECO:0000256" key="1">
    <source>
        <dbReference type="ARBA" id="ARBA00001974"/>
    </source>
</evidence>
<feature type="domain" description="Glucose-methanol-choline oxidoreductase C-terminal" evidence="8">
    <location>
        <begin position="413"/>
        <end position="557"/>
    </location>
</feature>
<dbReference type="AlphaFoldDB" id="G9NBX9"/>
<evidence type="ECO:0000259" key="8">
    <source>
        <dbReference type="Pfam" id="PF05199"/>
    </source>
</evidence>
<dbReference type="GeneID" id="25789934"/>
<evidence type="ECO:0000256" key="2">
    <source>
        <dbReference type="ARBA" id="ARBA00010790"/>
    </source>
</evidence>
<evidence type="ECO:0000313" key="9">
    <source>
        <dbReference type="EMBL" id="EHK16332.1"/>
    </source>
</evidence>
<organism evidence="9 10">
    <name type="scientific">Hypocrea virens (strain Gv29-8 / FGSC 10586)</name>
    <name type="common">Gliocladium virens</name>
    <name type="synonym">Trichoderma virens</name>
    <dbReference type="NCBI Taxonomy" id="413071"/>
    <lineage>
        <taxon>Eukaryota</taxon>
        <taxon>Fungi</taxon>
        <taxon>Dikarya</taxon>
        <taxon>Ascomycota</taxon>
        <taxon>Pezizomycotina</taxon>
        <taxon>Sordariomycetes</taxon>
        <taxon>Hypocreomycetidae</taxon>
        <taxon>Hypocreales</taxon>
        <taxon>Hypocreaceae</taxon>
        <taxon>Trichoderma</taxon>
    </lineage>
</organism>
<dbReference type="GO" id="GO:0050660">
    <property type="term" value="F:flavin adenine dinucleotide binding"/>
    <property type="evidence" value="ECO:0007669"/>
    <property type="project" value="InterPro"/>
</dbReference>
<dbReference type="VEuPathDB" id="FungiDB:TRIVIDRAFT_196126"/>
<evidence type="ECO:0000256" key="5">
    <source>
        <dbReference type="ARBA" id="ARBA00023002"/>
    </source>
</evidence>
<dbReference type="InterPro" id="IPR000172">
    <property type="entry name" value="GMC_OxRdtase_N"/>
</dbReference>
<feature type="binding site" evidence="6">
    <location>
        <position position="245"/>
    </location>
    <ligand>
        <name>FAD</name>
        <dbReference type="ChEBI" id="CHEBI:57692"/>
    </ligand>
</feature>
<dbReference type="Pfam" id="PF05199">
    <property type="entry name" value="GMC_oxred_C"/>
    <property type="match status" value="1"/>
</dbReference>
<dbReference type="PIRSF" id="PIRSF000137">
    <property type="entry name" value="Alcohol_oxidase"/>
    <property type="match status" value="1"/>
</dbReference>
<dbReference type="PANTHER" id="PTHR11552:SF201">
    <property type="entry name" value="GLUCOSE-METHANOL-CHOLINE OXIDOREDUCTASE N-TERMINAL DOMAIN-CONTAINING PROTEIN"/>
    <property type="match status" value="1"/>
</dbReference>
<dbReference type="STRING" id="413071.G9NBX9"/>
<dbReference type="InterPro" id="IPR012132">
    <property type="entry name" value="GMC_OxRdtase"/>
</dbReference>
<keyword evidence="4 6" id="KW-0274">FAD</keyword>
<dbReference type="Pfam" id="PF00732">
    <property type="entry name" value="GMC_oxred_N"/>
    <property type="match status" value="1"/>
</dbReference>
<evidence type="ECO:0000256" key="4">
    <source>
        <dbReference type="ARBA" id="ARBA00022827"/>
    </source>
</evidence>
<keyword evidence="10" id="KW-1185">Reference proteome</keyword>
<evidence type="ECO:0000256" key="3">
    <source>
        <dbReference type="ARBA" id="ARBA00022630"/>
    </source>
</evidence>
<dbReference type="HOGENOM" id="CLU_002865_6_0_1"/>
<dbReference type="Gene3D" id="3.30.560.10">
    <property type="entry name" value="Glucose Oxidase, domain 3"/>
    <property type="match status" value="2"/>
</dbReference>
<comment type="similarity">
    <text evidence="2">Belongs to the GMC oxidoreductase family.</text>
</comment>
<reference evidence="9 10" key="1">
    <citation type="journal article" date="2011" name="Genome Biol.">
        <title>Comparative genome sequence analysis underscores mycoparasitism as the ancestral life style of Trichoderma.</title>
        <authorList>
            <person name="Kubicek C.P."/>
            <person name="Herrera-Estrella A."/>
            <person name="Seidl-Seiboth V."/>
            <person name="Martinez D.A."/>
            <person name="Druzhinina I.S."/>
            <person name="Thon M."/>
            <person name="Zeilinger S."/>
            <person name="Casas-Flores S."/>
            <person name="Horwitz B.A."/>
            <person name="Mukherjee P.K."/>
            <person name="Mukherjee M."/>
            <person name="Kredics L."/>
            <person name="Alcaraz L.D."/>
            <person name="Aerts A."/>
            <person name="Antal Z."/>
            <person name="Atanasova L."/>
            <person name="Cervantes-Badillo M.G."/>
            <person name="Challacombe J."/>
            <person name="Chertkov O."/>
            <person name="McCluskey K."/>
            <person name="Coulpier F."/>
            <person name="Deshpande N."/>
            <person name="von Doehren H."/>
            <person name="Ebbole D.J."/>
            <person name="Esquivel-Naranjo E.U."/>
            <person name="Fekete E."/>
            <person name="Flipphi M."/>
            <person name="Glaser F."/>
            <person name="Gomez-Rodriguez E.Y."/>
            <person name="Gruber S."/>
            <person name="Han C."/>
            <person name="Henrissat B."/>
            <person name="Hermosa R."/>
            <person name="Hernandez-Onate M."/>
            <person name="Karaffa L."/>
            <person name="Kosti I."/>
            <person name="Le Crom S."/>
            <person name="Lindquist E."/>
            <person name="Lucas S."/>
            <person name="Luebeck M."/>
            <person name="Luebeck P.S."/>
            <person name="Margeot A."/>
            <person name="Metz B."/>
            <person name="Misra M."/>
            <person name="Nevalainen H."/>
            <person name="Omann M."/>
            <person name="Packer N."/>
            <person name="Perrone G."/>
            <person name="Uresti-Rivera E.E."/>
            <person name="Salamov A."/>
            <person name="Schmoll M."/>
            <person name="Seiboth B."/>
            <person name="Shapiro H."/>
            <person name="Sukno S."/>
            <person name="Tamayo-Ramos J.A."/>
            <person name="Tisch D."/>
            <person name="Wiest A."/>
            <person name="Wilkinson H.H."/>
            <person name="Zhang M."/>
            <person name="Coutinho P.M."/>
            <person name="Kenerley C.M."/>
            <person name="Monte E."/>
            <person name="Baker S.E."/>
            <person name="Grigoriev I.V."/>
        </authorList>
    </citation>
    <scope>NUCLEOTIDE SEQUENCE [LARGE SCALE GENOMIC DNA]</scope>
    <source>
        <strain evidence="10">Gv29-8 / FGSC 10586</strain>
    </source>
</reference>